<dbReference type="EMBL" id="NBUC01000081">
    <property type="protein sequence ID" value="PLU02227.1"/>
    <property type="molecule type" value="Genomic_DNA"/>
</dbReference>
<protein>
    <submittedName>
        <fullName evidence="2">Uncharacterized protein</fullName>
    </submittedName>
</protein>
<keyword evidence="3" id="KW-1185">Reference proteome</keyword>
<organism evidence="2 3">
    <name type="scientific">Sinorhizobium medicae</name>
    <dbReference type="NCBI Taxonomy" id="110321"/>
    <lineage>
        <taxon>Bacteria</taxon>
        <taxon>Pseudomonadati</taxon>
        <taxon>Pseudomonadota</taxon>
        <taxon>Alphaproteobacteria</taxon>
        <taxon>Hyphomicrobiales</taxon>
        <taxon>Rhizobiaceae</taxon>
        <taxon>Sinorhizobium/Ensifer group</taxon>
        <taxon>Sinorhizobium</taxon>
    </lineage>
</organism>
<evidence type="ECO:0000256" key="1">
    <source>
        <dbReference type="SAM" id="MobiDB-lite"/>
    </source>
</evidence>
<accession>A0ABX4TLW6</accession>
<sequence length="104" mass="11324">MNTPPKEIATAAIRNSSSKSWSIWRGSILAAAAVVLVSTTQPLTAGGGLEYHNFNGETDRDTIAEGNDRDTRTEGNDRVQNPGDSFIDILRCGFYHFPDCPLPK</sequence>
<dbReference type="Proteomes" id="UP001190825">
    <property type="component" value="Unassembled WGS sequence"/>
</dbReference>
<comment type="caution">
    <text evidence="2">The sequence shown here is derived from an EMBL/GenBank/DDBJ whole genome shotgun (WGS) entry which is preliminary data.</text>
</comment>
<feature type="region of interest" description="Disordered" evidence="1">
    <location>
        <begin position="52"/>
        <end position="80"/>
    </location>
</feature>
<gene>
    <name evidence="2" type="ORF">BMJ33_17170</name>
</gene>
<name>A0ABX4TLW6_9HYPH</name>
<dbReference type="RefSeq" id="WP_102032800.1">
    <property type="nucleotide sequence ID" value="NZ_NBUG01000002.1"/>
</dbReference>
<evidence type="ECO:0000313" key="3">
    <source>
        <dbReference type="Proteomes" id="UP001190825"/>
    </source>
</evidence>
<feature type="compositionally biased region" description="Basic and acidic residues" evidence="1">
    <location>
        <begin position="57"/>
        <end position="77"/>
    </location>
</feature>
<proteinExistence type="predicted"/>
<reference evidence="2 3" key="1">
    <citation type="journal article" date="2018" name="FEMS Microbiol. Ecol.">
        <title>Co-invading symbiotic mutualists of Medicago polymorpha retain high ancestral diversity and contain diverse accessory genomes.</title>
        <authorList>
            <person name="Porter S.S."/>
            <person name="Faber-Hammond J.J."/>
            <person name="Friesen M.L."/>
        </authorList>
    </citation>
    <scope>NUCLEOTIDE SEQUENCE [LARGE SCALE GENOMIC DNA]</scope>
    <source>
        <strain evidence="2 3">Str16</strain>
    </source>
</reference>
<evidence type="ECO:0000313" key="2">
    <source>
        <dbReference type="EMBL" id="PLU02227.1"/>
    </source>
</evidence>